<organism evidence="4 5">
    <name type="scientific">Sphingomonas qomolangmaensis</name>
    <dbReference type="NCBI Taxonomy" id="2918765"/>
    <lineage>
        <taxon>Bacteria</taxon>
        <taxon>Pseudomonadati</taxon>
        <taxon>Pseudomonadota</taxon>
        <taxon>Alphaproteobacteria</taxon>
        <taxon>Sphingomonadales</taxon>
        <taxon>Sphingomonadaceae</taxon>
        <taxon>Sphingomonas</taxon>
    </lineage>
</organism>
<evidence type="ECO:0000259" key="3">
    <source>
        <dbReference type="Pfam" id="PF13767"/>
    </source>
</evidence>
<dbReference type="Pfam" id="PF13767">
    <property type="entry name" value="DUF4168"/>
    <property type="match status" value="1"/>
</dbReference>
<evidence type="ECO:0000256" key="2">
    <source>
        <dbReference type="SAM" id="SignalP"/>
    </source>
</evidence>
<feature type="domain" description="DUF4168" evidence="3">
    <location>
        <begin position="90"/>
        <end position="127"/>
    </location>
</feature>
<keyword evidence="5" id="KW-1185">Reference proteome</keyword>
<evidence type="ECO:0000313" key="5">
    <source>
        <dbReference type="Proteomes" id="UP001058533"/>
    </source>
</evidence>
<feature type="compositionally biased region" description="Low complexity" evidence="1">
    <location>
        <begin position="38"/>
        <end position="62"/>
    </location>
</feature>
<proteinExistence type="predicted"/>
<evidence type="ECO:0000313" key="4">
    <source>
        <dbReference type="EMBL" id="UUL82943.1"/>
    </source>
</evidence>
<name>A0ABY5LA76_9SPHN</name>
<dbReference type="Proteomes" id="UP001058533">
    <property type="component" value="Chromosome"/>
</dbReference>
<keyword evidence="2" id="KW-0732">Signal</keyword>
<dbReference type="InterPro" id="IPR025433">
    <property type="entry name" value="DUF4168"/>
</dbReference>
<sequence>MNTFNRTLIAAGMMAVAAPAFAQSMAPTQTAPDAQMQPAPTTGAPTSSTAPTTAAPATSSGPISDTDVSQFAKAVVAVEAVQKDTTIAAADKQTKMAEKVQATGLDPAKFNQIAQTMQSDPALQAKISAAVQAENGGAAPAQPAQ</sequence>
<dbReference type="EMBL" id="CP101740">
    <property type="protein sequence ID" value="UUL82943.1"/>
    <property type="molecule type" value="Genomic_DNA"/>
</dbReference>
<accession>A0ABY5LA76</accession>
<feature type="signal peptide" evidence="2">
    <location>
        <begin position="1"/>
        <end position="22"/>
    </location>
</feature>
<gene>
    <name evidence="4" type="ORF">NMP03_01495</name>
</gene>
<reference evidence="4" key="1">
    <citation type="submission" date="2022-07" db="EMBL/GenBank/DDBJ databases">
        <title>Sphingomonas sp. nov., a novel bacterium isolated from the north slope of the Mount Everest.</title>
        <authorList>
            <person name="Cui X."/>
            <person name="Liu Y."/>
        </authorList>
    </citation>
    <scope>NUCLEOTIDE SEQUENCE</scope>
    <source>
        <strain evidence="4">S5-59</strain>
    </source>
</reference>
<feature type="chain" id="PRO_5046525763" evidence="2">
    <location>
        <begin position="23"/>
        <end position="145"/>
    </location>
</feature>
<feature type="region of interest" description="Disordered" evidence="1">
    <location>
        <begin position="26"/>
        <end position="65"/>
    </location>
</feature>
<evidence type="ECO:0000256" key="1">
    <source>
        <dbReference type="SAM" id="MobiDB-lite"/>
    </source>
</evidence>
<protein>
    <submittedName>
        <fullName evidence="4">DUF4168 domain-containing protein</fullName>
    </submittedName>
</protein>
<dbReference type="RefSeq" id="WP_256506786.1">
    <property type="nucleotide sequence ID" value="NZ_CP101740.1"/>
</dbReference>